<organism evidence="1 2">
    <name type="scientific">Wuchereria bancrofti</name>
    <dbReference type="NCBI Taxonomy" id="6293"/>
    <lineage>
        <taxon>Eukaryota</taxon>
        <taxon>Metazoa</taxon>
        <taxon>Ecdysozoa</taxon>
        <taxon>Nematoda</taxon>
        <taxon>Chromadorea</taxon>
        <taxon>Rhabditida</taxon>
        <taxon>Spirurina</taxon>
        <taxon>Spiruromorpha</taxon>
        <taxon>Filarioidea</taxon>
        <taxon>Onchocercidae</taxon>
        <taxon>Wuchereria</taxon>
    </lineage>
</organism>
<dbReference type="EMBL" id="ADBV01019705">
    <property type="protein sequence ID" value="EJW71042.1"/>
    <property type="molecule type" value="Genomic_DNA"/>
</dbReference>
<sequence length="60" mass="6658">VIYLMGNENNITTGTVAELKCSPEYTINGIDALTCESKWLVTSFNSWNLSKGMCHSCIVR</sequence>
<feature type="non-terminal residue" evidence="1">
    <location>
        <position position="1"/>
    </location>
</feature>
<protein>
    <submittedName>
        <fullName evidence="1">Uncharacterized protein</fullName>
    </submittedName>
</protein>
<dbReference type="Proteomes" id="UP000004810">
    <property type="component" value="Unassembled WGS sequence"/>
</dbReference>
<name>J9E2A1_WUCBA</name>
<accession>J9E2A1</accession>
<gene>
    <name evidence="1" type="ORF">WUBG_18050</name>
</gene>
<evidence type="ECO:0000313" key="1">
    <source>
        <dbReference type="EMBL" id="EJW71042.1"/>
    </source>
</evidence>
<dbReference type="AlphaFoldDB" id="J9E2A1"/>
<comment type="caution">
    <text evidence="1">The sequence shown here is derived from an EMBL/GenBank/DDBJ whole genome shotgun (WGS) entry which is preliminary data.</text>
</comment>
<dbReference type="Gene3D" id="2.10.70.10">
    <property type="entry name" value="Complement Module, domain 1"/>
    <property type="match status" value="1"/>
</dbReference>
<evidence type="ECO:0000313" key="2">
    <source>
        <dbReference type="Proteomes" id="UP000004810"/>
    </source>
</evidence>
<proteinExistence type="predicted"/>
<reference evidence="2" key="1">
    <citation type="submission" date="2012-08" db="EMBL/GenBank/DDBJ databases">
        <title>The Genome Sequence of Wuchereria bancrofti.</title>
        <authorList>
            <person name="Nutman T.B."/>
            <person name="Fink D.L."/>
            <person name="Russ C."/>
            <person name="Young S."/>
            <person name="Zeng Q."/>
            <person name="Koehrsen M."/>
            <person name="Alvarado L."/>
            <person name="Berlin A."/>
            <person name="Chapman S.B."/>
            <person name="Chen Z."/>
            <person name="Freedman E."/>
            <person name="Gellesch M."/>
            <person name="Goldberg J."/>
            <person name="Griggs A."/>
            <person name="Gujja S."/>
            <person name="Heilman E.R."/>
            <person name="Heiman D."/>
            <person name="Hepburn T."/>
            <person name="Howarth C."/>
            <person name="Jen D."/>
            <person name="Larson L."/>
            <person name="Lewis B."/>
            <person name="Mehta T."/>
            <person name="Park D."/>
            <person name="Pearson M."/>
            <person name="Roberts A."/>
            <person name="Saif S."/>
            <person name="Shea T."/>
            <person name="Shenoy N."/>
            <person name="Sisk P."/>
            <person name="Stolte C."/>
            <person name="Sykes S."/>
            <person name="Walk T."/>
            <person name="White J."/>
            <person name="Yandava C."/>
            <person name="Haas B."/>
            <person name="Henn M.R."/>
            <person name="Nusbaum C."/>
            <person name="Birren B."/>
        </authorList>
    </citation>
    <scope>NUCLEOTIDE SEQUENCE [LARGE SCALE GENOMIC DNA]</scope>
    <source>
        <strain evidence="2">NA</strain>
    </source>
</reference>